<accession>A0A5A7T331</accession>
<dbReference type="AlphaFoldDB" id="A0A5A7T331"/>
<proteinExistence type="predicted"/>
<sequence>MKHSFAQNVIERAFGLLKDRWAILCEKSYYSVQVHCRTIIVCCLQHNLINRKVTNVNILDDIDEGGSNYATTGEGWRSDNETFRPGYLAQWVRITRGEDAKIQFNIDCYYLNKSEGVQPKDRLGMEFPTMYCPKMNMSPEDMMGHSTW</sequence>
<protein>
    <submittedName>
        <fullName evidence="1">Retrotransposon protein</fullName>
    </submittedName>
</protein>
<name>A0A5A7T331_CUCMM</name>
<gene>
    <name evidence="1" type="ORF">E6C27_scaffold278G00780</name>
</gene>
<reference evidence="1 2" key="1">
    <citation type="submission" date="2019-08" db="EMBL/GenBank/DDBJ databases">
        <title>Draft genome sequences of two oriental melons (Cucumis melo L. var makuwa).</title>
        <authorList>
            <person name="Kwon S.-Y."/>
        </authorList>
    </citation>
    <scope>NUCLEOTIDE SEQUENCE [LARGE SCALE GENOMIC DNA]</scope>
    <source>
        <strain evidence="2">cv. SW 3</strain>
        <tissue evidence="1">Leaf</tissue>
    </source>
</reference>
<dbReference type="Proteomes" id="UP000321393">
    <property type="component" value="Unassembled WGS sequence"/>
</dbReference>
<comment type="caution">
    <text evidence="1">The sequence shown here is derived from an EMBL/GenBank/DDBJ whole genome shotgun (WGS) entry which is preliminary data.</text>
</comment>
<organism evidence="1 2">
    <name type="scientific">Cucumis melo var. makuwa</name>
    <name type="common">Oriental melon</name>
    <dbReference type="NCBI Taxonomy" id="1194695"/>
    <lineage>
        <taxon>Eukaryota</taxon>
        <taxon>Viridiplantae</taxon>
        <taxon>Streptophyta</taxon>
        <taxon>Embryophyta</taxon>
        <taxon>Tracheophyta</taxon>
        <taxon>Spermatophyta</taxon>
        <taxon>Magnoliopsida</taxon>
        <taxon>eudicotyledons</taxon>
        <taxon>Gunneridae</taxon>
        <taxon>Pentapetalae</taxon>
        <taxon>rosids</taxon>
        <taxon>fabids</taxon>
        <taxon>Cucurbitales</taxon>
        <taxon>Cucurbitaceae</taxon>
        <taxon>Benincaseae</taxon>
        <taxon>Cucumis</taxon>
    </lineage>
</organism>
<dbReference type="EMBL" id="SSTE01018943">
    <property type="protein sequence ID" value="KAA0037373.1"/>
    <property type="molecule type" value="Genomic_DNA"/>
</dbReference>
<evidence type="ECO:0000313" key="1">
    <source>
        <dbReference type="EMBL" id="KAA0037373.1"/>
    </source>
</evidence>
<evidence type="ECO:0000313" key="2">
    <source>
        <dbReference type="Proteomes" id="UP000321393"/>
    </source>
</evidence>